<keyword evidence="6" id="KW-1185">Reference proteome</keyword>
<evidence type="ECO:0000256" key="2">
    <source>
        <dbReference type="ARBA" id="ARBA00022525"/>
    </source>
</evidence>
<dbReference type="PRINTS" id="PR00313">
    <property type="entry name" value="CABNDNGRPT"/>
</dbReference>
<dbReference type="RefSeq" id="WP_206293466.1">
    <property type="nucleotide sequence ID" value="NZ_CP063458.1"/>
</dbReference>
<sequence length="493" mass="51182">MRSEIRCERLESRRLLSAVSAAFDPSVGLLTVTGTENADQIVLRRTVAGTLPSSQKLDVLVGKPARVVFSVRFDAVKQITVNAGGGNDCVSTAGTASDFVNQPMTFNGGSGNDTLKAAASKTATIWGGTGNDTLIGGSNADALSGDAGNDWIVGGGGDDKLFGVDGDDYLNGGAGKDVMLGGNGNDTFVAIDACTSDVLTGGPGNDIVWADRGTGAARDIVSDASAYEAARTVRLVTSFANRVDKTLDGDRVVDPVTDVSYRSFAGRPLFGPGGPTASDITQGSSANCWLLGQLGAVAQAAPLTVRATVVDLADGTFAVALGGSFYRVDADLPVQADGATPQFARTGTGGSLWVAIVEKAYATHRFAIANGDYRGNYEDLCYGDPNELLTAVRATNMGWNYHPENSGVAFANELFTQWNARKAVAFSTGPCAIEGLVAQHTYTVTSVTRDTAGRVTSLCLRNPWGGASPFVDVTPQKLAGMEFWLTWGDVGAA</sequence>
<feature type="active site" evidence="3">
    <location>
        <position position="440"/>
    </location>
</feature>
<evidence type="ECO:0000313" key="6">
    <source>
        <dbReference type="Proteomes" id="UP000593765"/>
    </source>
</evidence>
<keyword evidence="3" id="KW-0788">Thiol protease</keyword>
<feature type="domain" description="Calpain catalytic" evidence="4">
    <location>
        <begin position="268"/>
        <end position="490"/>
    </location>
</feature>
<gene>
    <name evidence="5" type="ORF">IPV69_03185</name>
</gene>
<dbReference type="PROSITE" id="PS50203">
    <property type="entry name" value="CALPAIN_CAT"/>
    <property type="match status" value="1"/>
</dbReference>
<dbReference type="SMART" id="SM00230">
    <property type="entry name" value="CysPc"/>
    <property type="match status" value="1"/>
</dbReference>
<dbReference type="KEGG" id="hbs:IPV69_03185"/>
<evidence type="ECO:0000313" key="5">
    <source>
        <dbReference type="EMBL" id="QOV90385.1"/>
    </source>
</evidence>
<feature type="active site" evidence="3">
    <location>
        <position position="288"/>
    </location>
</feature>
<dbReference type="PROSITE" id="PS00330">
    <property type="entry name" value="HEMOLYSIN_CALCIUM"/>
    <property type="match status" value="1"/>
</dbReference>
<dbReference type="AlphaFoldDB" id="A0A7M2WY31"/>
<dbReference type="InterPro" id="IPR011049">
    <property type="entry name" value="Serralysin-like_metalloprot_C"/>
</dbReference>
<dbReference type="GO" id="GO:0006508">
    <property type="term" value="P:proteolysis"/>
    <property type="evidence" value="ECO:0007669"/>
    <property type="project" value="UniProtKB-KW"/>
</dbReference>
<dbReference type="GO" id="GO:0005576">
    <property type="term" value="C:extracellular region"/>
    <property type="evidence" value="ECO:0007669"/>
    <property type="project" value="UniProtKB-SubCell"/>
</dbReference>
<dbReference type="GO" id="GO:0005509">
    <property type="term" value="F:calcium ion binding"/>
    <property type="evidence" value="ECO:0007669"/>
    <property type="project" value="InterPro"/>
</dbReference>
<dbReference type="PANTHER" id="PTHR38340:SF1">
    <property type="entry name" value="S-LAYER PROTEIN"/>
    <property type="match status" value="1"/>
</dbReference>
<name>A0A7M2WY31_9BACT</name>
<feature type="active site" evidence="3">
    <location>
        <position position="462"/>
    </location>
</feature>
<dbReference type="InterPro" id="IPR038765">
    <property type="entry name" value="Papain-like_cys_pep_sf"/>
</dbReference>
<dbReference type="EMBL" id="CP063458">
    <property type="protein sequence ID" value="QOV90385.1"/>
    <property type="molecule type" value="Genomic_DNA"/>
</dbReference>
<dbReference type="SUPFAM" id="SSF51120">
    <property type="entry name" value="beta-Roll"/>
    <property type="match status" value="1"/>
</dbReference>
<protein>
    <recommendedName>
        <fullName evidence="4">Calpain catalytic domain-containing protein</fullName>
    </recommendedName>
</protein>
<dbReference type="InterPro" id="IPR018511">
    <property type="entry name" value="Hemolysin-typ_Ca-bd_CS"/>
</dbReference>
<dbReference type="InterPro" id="IPR001300">
    <property type="entry name" value="Peptidase_C2_calpain_cat"/>
</dbReference>
<proteinExistence type="predicted"/>
<reference evidence="5 6" key="1">
    <citation type="submission" date="2020-10" db="EMBL/GenBank/DDBJ databases">
        <title>Wide distribution of Phycisphaera-like planctomycetes from WD2101 soil group in peatlands and genome analysis of the first cultivated representative.</title>
        <authorList>
            <person name="Dedysh S.N."/>
            <person name="Beletsky A.V."/>
            <person name="Ivanova A."/>
            <person name="Kulichevskaya I.S."/>
            <person name="Suzina N.E."/>
            <person name="Philippov D.A."/>
            <person name="Rakitin A.L."/>
            <person name="Mardanov A.V."/>
            <person name="Ravin N.V."/>
        </authorList>
    </citation>
    <scope>NUCLEOTIDE SEQUENCE [LARGE SCALE GENOMIC DNA]</scope>
    <source>
        <strain evidence="5 6">M1803</strain>
    </source>
</reference>
<dbReference type="Gene3D" id="2.150.10.10">
    <property type="entry name" value="Serralysin-like metalloprotease, C-terminal"/>
    <property type="match status" value="1"/>
</dbReference>
<accession>A0A7M2WY31</accession>
<dbReference type="GO" id="GO:0004198">
    <property type="term" value="F:calcium-dependent cysteine-type endopeptidase activity"/>
    <property type="evidence" value="ECO:0007669"/>
    <property type="project" value="InterPro"/>
</dbReference>
<evidence type="ECO:0000256" key="3">
    <source>
        <dbReference type="PROSITE-ProRule" id="PRU00239"/>
    </source>
</evidence>
<evidence type="ECO:0000256" key="1">
    <source>
        <dbReference type="ARBA" id="ARBA00004613"/>
    </source>
</evidence>
<dbReference type="Pfam" id="PF00353">
    <property type="entry name" value="HemolysinCabind"/>
    <property type="match status" value="4"/>
</dbReference>
<evidence type="ECO:0000259" key="4">
    <source>
        <dbReference type="PROSITE" id="PS50203"/>
    </source>
</evidence>
<keyword evidence="3" id="KW-0645">Protease</keyword>
<dbReference type="InterPro" id="IPR050557">
    <property type="entry name" value="RTX_toxin/Mannuronan_C5-epim"/>
</dbReference>
<comment type="subcellular location">
    <subcellularLocation>
        <location evidence="1">Secreted</location>
    </subcellularLocation>
</comment>
<dbReference type="Proteomes" id="UP000593765">
    <property type="component" value="Chromosome"/>
</dbReference>
<keyword evidence="2" id="KW-0964">Secreted</keyword>
<dbReference type="PANTHER" id="PTHR38340">
    <property type="entry name" value="S-LAYER PROTEIN"/>
    <property type="match status" value="1"/>
</dbReference>
<dbReference type="InterPro" id="IPR001343">
    <property type="entry name" value="Hemolysn_Ca-bd"/>
</dbReference>
<keyword evidence="3" id="KW-0378">Hydrolase</keyword>
<dbReference type="Pfam" id="PF00648">
    <property type="entry name" value="Peptidase_C2"/>
    <property type="match status" value="1"/>
</dbReference>
<dbReference type="SUPFAM" id="SSF54001">
    <property type="entry name" value="Cysteine proteinases"/>
    <property type="match status" value="1"/>
</dbReference>
<organism evidence="5 6">
    <name type="scientific">Humisphaera borealis</name>
    <dbReference type="NCBI Taxonomy" id="2807512"/>
    <lineage>
        <taxon>Bacteria</taxon>
        <taxon>Pseudomonadati</taxon>
        <taxon>Planctomycetota</taxon>
        <taxon>Phycisphaerae</taxon>
        <taxon>Tepidisphaerales</taxon>
        <taxon>Tepidisphaeraceae</taxon>
        <taxon>Humisphaera</taxon>
    </lineage>
</organism>